<comment type="catalytic activity">
    <reaction evidence="14">
        <text>ATP + H2O = ADP + phosphate + H(+)</text>
        <dbReference type="Rhea" id="RHEA:13065"/>
        <dbReference type="ChEBI" id="CHEBI:15377"/>
        <dbReference type="ChEBI" id="CHEBI:15378"/>
        <dbReference type="ChEBI" id="CHEBI:30616"/>
        <dbReference type="ChEBI" id="CHEBI:43474"/>
        <dbReference type="ChEBI" id="CHEBI:456216"/>
        <dbReference type="EC" id="5.6.2.4"/>
    </reaction>
</comment>
<name>A0ABT9B950_9BACT</name>
<dbReference type="InterPro" id="IPR013986">
    <property type="entry name" value="DExx_box_DNA_helicase_dom_sf"/>
</dbReference>
<comment type="catalytic activity">
    <reaction evidence="12">
        <text>Couples ATP hydrolysis with the unwinding of duplex DNA by translocating in the 3'-5' direction.</text>
        <dbReference type="EC" id="5.6.2.4"/>
    </reaction>
</comment>
<dbReference type="RefSeq" id="WP_305006091.1">
    <property type="nucleotide sequence ID" value="NZ_JAUQSY010000005.1"/>
</dbReference>
<dbReference type="CDD" id="cd17932">
    <property type="entry name" value="DEXQc_UvrD"/>
    <property type="match status" value="1"/>
</dbReference>
<evidence type="ECO:0000256" key="7">
    <source>
        <dbReference type="ARBA" id="ARBA00022839"/>
    </source>
</evidence>
<keyword evidence="2" id="KW-0540">Nuclease</keyword>
<keyword evidence="9" id="KW-0238">DNA-binding</keyword>
<evidence type="ECO:0000259" key="17">
    <source>
        <dbReference type="PROSITE" id="PS51217"/>
    </source>
</evidence>
<dbReference type="Pfam" id="PF13361">
    <property type="entry name" value="UvrD_C"/>
    <property type="match status" value="1"/>
</dbReference>
<dbReference type="Gene3D" id="3.90.320.10">
    <property type="match status" value="1"/>
</dbReference>
<evidence type="ECO:0000256" key="3">
    <source>
        <dbReference type="ARBA" id="ARBA00022741"/>
    </source>
</evidence>
<dbReference type="Gene3D" id="3.40.50.300">
    <property type="entry name" value="P-loop containing nucleotide triphosphate hydrolases"/>
    <property type="match status" value="3"/>
</dbReference>
<evidence type="ECO:0000256" key="8">
    <source>
        <dbReference type="ARBA" id="ARBA00022840"/>
    </source>
</evidence>
<evidence type="ECO:0000313" key="19">
    <source>
        <dbReference type="Proteomes" id="UP001176429"/>
    </source>
</evidence>
<evidence type="ECO:0000256" key="2">
    <source>
        <dbReference type="ARBA" id="ARBA00022722"/>
    </source>
</evidence>
<dbReference type="Pfam" id="PF00580">
    <property type="entry name" value="UvrD-helicase"/>
    <property type="match status" value="1"/>
</dbReference>
<evidence type="ECO:0000256" key="1">
    <source>
        <dbReference type="ARBA" id="ARBA00009922"/>
    </source>
</evidence>
<dbReference type="InterPro" id="IPR038726">
    <property type="entry name" value="PDDEXK_AddAB-type"/>
</dbReference>
<dbReference type="PANTHER" id="PTHR11070">
    <property type="entry name" value="UVRD / RECB / PCRA DNA HELICASE FAMILY MEMBER"/>
    <property type="match status" value="1"/>
</dbReference>
<evidence type="ECO:0000259" key="16">
    <source>
        <dbReference type="PROSITE" id="PS51198"/>
    </source>
</evidence>
<gene>
    <name evidence="18" type="ORF">Q5H93_08540</name>
</gene>
<keyword evidence="8 15" id="KW-0067">ATP-binding</keyword>
<dbReference type="PROSITE" id="PS51217">
    <property type="entry name" value="UVRD_HELICASE_CTER"/>
    <property type="match status" value="1"/>
</dbReference>
<keyword evidence="11" id="KW-0413">Isomerase</keyword>
<keyword evidence="4" id="KW-0227">DNA damage</keyword>
<dbReference type="Gene3D" id="1.10.486.10">
    <property type="entry name" value="PCRA, domain 4"/>
    <property type="match status" value="1"/>
</dbReference>
<evidence type="ECO:0000256" key="5">
    <source>
        <dbReference type="ARBA" id="ARBA00022801"/>
    </source>
</evidence>
<evidence type="ECO:0000256" key="13">
    <source>
        <dbReference type="ARBA" id="ARBA00034808"/>
    </source>
</evidence>
<evidence type="ECO:0000256" key="14">
    <source>
        <dbReference type="ARBA" id="ARBA00048988"/>
    </source>
</evidence>
<keyword evidence="19" id="KW-1185">Reference proteome</keyword>
<evidence type="ECO:0000256" key="12">
    <source>
        <dbReference type="ARBA" id="ARBA00034617"/>
    </source>
</evidence>
<comment type="similarity">
    <text evidence="1">Belongs to the helicase family. UvrD subfamily.</text>
</comment>
<dbReference type="EMBL" id="JAUQSY010000005">
    <property type="protein sequence ID" value="MDO7874775.1"/>
    <property type="molecule type" value="Genomic_DNA"/>
</dbReference>
<dbReference type="GO" id="GO:0016787">
    <property type="term" value="F:hydrolase activity"/>
    <property type="evidence" value="ECO:0007669"/>
    <property type="project" value="UniProtKB-KW"/>
</dbReference>
<protein>
    <recommendedName>
        <fullName evidence="13">DNA 3'-5' helicase</fullName>
        <ecNumber evidence="13">5.6.2.4</ecNumber>
    </recommendedName>
</protein>
<accession>A0ABT9B950</accession>
<dbReference type="Proteomes" id="UP001176429">
    <property type="component" value="Unassembled WGS sequence"/>
</dbReference>
<organism evidence="18 19">
    <name type="scientific">Hymenobacter aranciens</name>
    <dbReference type="NCBI Taxonomy" id="3063996"/>
    <lineage>
        <taxon>Bacteria</taxon>
        <taxon>Pseudomonadati</taxon>
        <taxon>Bacteroidota</taxon>
        <taxon>Cytophagia</taxon>
        <taxon>Cytophagales</taxon>
        <taxon>Hymenobacteraceae</taxon>
        <taxon>Hymenobacter</taxon>
    </lineage>
</organism>
<dbReference type="PANTHER" id="PTHR11070:SF59">
    <property type="entry name" value="DNA 3'-5' HELICASE"/>
    <property type="match status" value="1"/>
</dbReference>
<evidence type="ECO:0000256" key="15">
    <source>
        <dbReference type="PROSITE-ProRule" id="PRU00560"/>
    </source>
</evidence>
<dbReference type="Gene3D" id="1.10.10.160">
    <property type="match status" value="1"/>
</dbReference>
<keyword evidence="7" id="KW-0269">Exonuclease</keyword>
<dbReference type="InterPro" id="IPR000212">
    <property type="entry name" value="DNA_helicase_UvrD/REP"/>
</dbReference>
<evidence type="ECO:0000313" key="18">
    <source>
        <dbReference type="EMBL" id="MDO7874775.1"/>
    </source>
</evidence>
<reference evidence="18" key="1">
    <citation type="submission" date="2023-07" db="EMBL/GenBank/DDBJ databases">
        <authorList>
            <person name="Kim M.K."/>
        </authorList>
    </citation>
    <scope>NUCLEOTIDE SEQUENCE</scope>
    <source>
        <strain evidence="18">ASUV-10-1</strain>
    </source>
</reference>
<evidence type="ECO:0000256" key="4">
    <source>
        <dbReference type="ARBA" id="ARBA00022763"/>
    </source>
</evidence>
<proteinExistence type="inferred from homology"/>
<dbReference type="InterPro" id="IPR014016">
    <property type="entry name" value="UvrD-like_ATP-bd"/>
</dbReference>
<keyword evidence="6 15" id="KW-0347">Helicase</keyword>
<evidence type="ECO:0000256" key="9">
    <source>
        <dbReference type="ARBA" id="ARBA00023125"/>
    </source>
</evidence>
<dbReference type="InterPro" id="IPR011604">
    <property type="entry name" value="PDDEXK-like_dom_sf"/>
</dbReference>
<dbReference type="EC" id="5.6.2.4" evidence="13"/>
<feature type="binding site" evidence="15">
    <location>
        <begin position="36"/>
        <end position="43"/>
    </location>
    <ligand>
        <name>ATP</name>
        <dbReference type="ChEBI" id="CHEBI:30616"/>
    </ligand>
</feature>
<evidence type="ECO:0000256" key="11">
    <source>
        <dbReference type="ARBA" id="ARBA00023235"/>
    </source>
</evidence>
<dbReference type="SUPFAM" id="SSF52540">
    <property type="entry name" value="P-loop containing nucleoside triphosphate hydrolases"/>
    <property type="match status" value="1"/>
</dbReference>
<feature type="domain" description="UvrD-like helicase ATP-binding" evidence="16">
    <location>
        <begin position="15"/>
        <end position="345"/>
    </location>
</feature>
<dbReference type="PROSITE" id="PS51198">
    <property type="entry name" value="UVRD_HELICASE_ATP_BIND"/>
    <property type="match status" value="1"/>
</dbReference>
<keyword evidence="3 15" id="KW-0547">Nucleotide-binding</keyword>
<dbReference type="InterPro" id="IPR027417">
    <property type="entry name" value="P-loop_NTPase"/>
</dbReference>
<dbReference type="GO" id="GO:0004386">
    <property type="term" value="F:helicase activity"/>
    <property type="evidence" value="ECO:0007669"/>
    <property type="project" value="UniProtKB-KW"/>
</dbReference>
<evidence type="ECO:0000256" key="6">
    <source>
        <dbReference type="ARBA" id="ARBA00022806"/>
    </source>
</evidence>
<dbReference type="InterPro" id="IPR014017">
    <property type="entry name" value="DNA_helicase_UvrD-like_C"/>
</dbReference>
<keyword evidence="5 15" id="KW-0378">Hydrolase</keyword>
<feature type="domain" description="UvrD-like helicase C-terminal" evidence="17">
    <location>
        <begin position="346"/>
        <end position="665"/>
    </location>
</feature>
<sequence length="1070" mass="118980">MAVLHPHTAFAAEYARLNARQRQAVEHPDGPLLVVAGPGTGKTQLLAARVAWLLQQPDARPQEILCLTYTDAAARNMRQRLLRFIGPEAHRVAIHTFHSLGQLIIQENGATLGRHDLEPASDLEAEEVLREVLDQLPTGHPLRRDLGDAYYDLRHLKTLFQVMKREGWRPDRLLHELEEYRQSLPLDSAYLYKNPPPALRAQGIMAGDVIQHKLADEESRIERAAAAVALFDIYQAGLASRRRFDYDDMLAWATRLLVENESLRLSYQERFQHFLVDEYQDTNGAQSQLLYLLADYWDQPSLTVVGDDDQSIFRFQGASIANVLAFKQRFAQAAVVVLEENYRSSGPVLTMAQQLIDRNQERLTRQLPGLTKQLLPRHPRFARLTETPRLHRYASPLHEAADVAAHLAEMHRAGQWPAGRVGVIARNHDQLDRLARLLRAAGVPFQRRRPVNVLDEPLAAALHRVLRYLAAALLPDDQPAADAALFELLHQPALAVPPADLVRLAVGHQHHRRAAFAAAQPALPWRAWAGQALDESFAIGPDQPVLSKPGRLALSAALILVDNWLQAAAALPLPGLLERIVLETLLPVQLAGALQTEHLLAVARSLLQWGRTEARRQQALGLTGPAALLQTWEVLAATRDGLPLEHSSGSDEAGLELLTAHGAKGLEWEQVWLLGCQQKEWRRKTSDQGFRLPPALTSAPGEDADCEEARRLFFVALTRAQARLTICWASHDDAGKELLPAEFTTELEQDGLSSIDAPVAAAVLAAARRAELAPPPPPAPVPDPTLLEGLLVDFSLSATTLNAYLNCPLACYYEQILRAPAPRNEKMLFGTAAHLALESFFRQAQQPEASGFGPADELAELFRRYFARARFELPAPMFQRLANAGPDLLRNWWAQAAAQARPNAVVEHMVRATLPGGPRLVGKLDRLDLHPDGRRADVLDYKTGRPDAANDKLRPAPAIAAEASLPEWLADPRLRGGDYWRQAVFYRLLLSHDPDRRYEANSVSFEFLRPLREPGKLPRYVRRKVVVTPSDEEVVLAQIEAVDAAIRRYQFGPGCGECRWCRLQHGGAAA</sequence>
<dbReference type="Pfam" id="PF12705">
    <property type="entry name" value="PDDEXK_1"/>
    <property type="match status" value="1"/>
</dbReference>
<comment type="caution">
    <text evidence="18">The sequence shown here is derived from an EMBL/GenBank/DDBJ whole genome shotgun (WGS) entry which is preliminary data.</text>
</comment>
<evidence type="ECO:0000256" key="10">
    <source>
        <dbReference type="ARBA" id="ARBA00023204"/>
    </source>
</evidence>
<keyword evidence="10" id="KW-0234">DNA repair</keyword>